<dbReference type="STRING" id="1533.SAMN05443638_1137"/>
<feature type="domain" description="Mur ligase central" evidence="13">
    <location>
        <begin position="51"/>
        <end position="277"/>
    </location>
</feature>
<dbReference type="PANTHER" id="PTHR11136">
    <property type="entry name" value="FOLYLPOLYGLUTAMATE SYNTHASE-RELATED"/>
    <property type="match status" value="1"/>
</dbReference>
<evidence type="ECO:0000313" key="14">
    <source>
        <dbReference type="EMBL" id="SHE82362.1"/>
    </source>
</evidence>
<evidence type="ECO:0000256" key="2">
    <source>
        <dbReference type="ARBA" id="ARBA00008276"/>
    </source>
</evidence>
<dbReference type="EMBL" id="FQVM01000013">
    <property type="protein sequence ID" value="SHE82362.1"/>
    <property type="molecule type" value="Genomic_DNA"/>
</dbReference>
<dbReference type="Pfam" id="PF02875">
    <property type="entry name" value="Mur_ligase_C"/>
    <property type="match status" value="1"/>
</dbReference>
<dbReference type="PANTHER" id="PTHR11136:SF0">
    <property type="entry name" value="DIHYDROFOLATE SYNTHETASE-RELATED"/>
    <property type="match status" value="1"/>
</dbReference>
<proteinExistence type="inferred from homology"/>
<keyword evidence="15" id="KW-1185">Reference proteome</keyword>
<evidence type="ECO:0000259" key="12">
    <source>
        <dbReference type="Pfam" id="PF02875"/>
    </source>
</evidence>
<keyword evidence="5" id="KW-0479">Metal-binding</keyword>
<dbReference type="Gene3D" id="3.90.190.20">
    <property type="entry name" value="Mur ligase, C-terminal domain"/>
    <property type="match status" value="1"/>
</dbReference>
<organism evidence="14 15">
    <name type="scientific">Clostridium fallax</name>
    <dbReference type="NCBI Taxonomy" id="1533"/>
    <lineage>
        <taxon>Bacteria</taxon>
        <taxon>Bacillati</taxon>
        <taxon>Bacillota</taxon>
        <taxon>Clostridia</taxon>
        <taxon>Eubacteriales</taxon>
        <taxon>Clostridiaceae</taxon>
        <taxon>Clostridium</taxon>
    </lineage>
</organism>
<dbReference type="PROSITE" id="PS01012">
    <property type="entry name" value="FOLYLPOLYGLU_SYNT_2"/>
    <property type="match status" value="1"/>
</dbReference>
<dbReference type="InterPro" id="IPR036615">
    <property type="entry name" value="Mur_ligase_C_dom_sf"/>
</dbReference>
<sequence length="442" mass="50510">MNKKNNIMSYEETMRYITETAKFGSNYGLQRTEKILEFLGNPHKKLKLIHIAGTNGKGSTTSLITSVLMDCGYKVGMYTSPFIEEFEERIQINRKNISKKNLSETLTEVRKAVNKVIKLGYDNPTEFEIITCLMFLYFYKEKVDLGVIEVGLGGRLDSTNVITPILSVITSISYDHINILGNSLEKIAYEKGGVIKENIPVVSYKQDKKVRVVIEKICKEKNSILYEVDNSMIKHINPRGKNFTQELEIRTENEKYNLNLSLLGSHQTLNCLLAVKACEILNKIGVNIGKDNIINGIKHAKWIGRMEVLKDKPLVVIDGAHNIDGIEKLTKSIKEYFAYKKINLIIGVLGDKEVHKMINEVSKIIDKAIILSPHSDRAEKKEIMAKYFHENNIKCFLYDDYKEGFLKALDFSDEEDLVLVCGSLYMIGDMRKIINNYIKERK</sequence>
<evidence type="ECO:0000259" key="13">
    <source>
        <dbReference type="Pfam" id="PF08245"/>
    </source>
</evidence>
<accession>A0A1M4WN12</accession>
<dbReference type="GO" id="GO:0004326">
    <property type="term" value="F:tetrahydrofolylpolyglutamate synthase activity"/>
    <property type="evidence" value="ECO:0007669"/>
    <property type="project" value="UniProtKB-EC"/>
</dbReference>
<evidence type="ECO:0000256" key="8">
    <source>
        <dbReference type="ARBA" id="ARBA00022842"/>
    </source>
</evidence>
<dbReference type="InterPro" id="IPR001645">
    <property type="entry name" value="Folylpolyglutamate_synth"/>
</dbReference>
<dbReference type="Gene3D" id="3.40.1190.10">
    <property type="entry name" value="Mur-like, catalytic domain"/>
    <property type="match status" value="1"/>
</dbReference>
<comment type="similarity">
    <text evidence="2 11">Belongs to the folylpolyglutamate synthase family.</text>
</comment>
<dbReference type="SUPFAM" id="SSF53244">
    <property type="entry name" value="MurD-like peptide ligases, peptide-binding domain"/>
    <property type="match status" value="1"/>
</dbReference>
<dbReference type="FunFam" id="3.40.1190.10:FF:000011">
    <property type="entry name" value="Folylpolyglutamate synthase/dihydrofolate synthase"/>
    <property type="match status" value="1"/>
</dbReference>
<dbReference type="InterPro" id="IPR018109">
    <property type="entry name" value="Folylpolyglutamate_synth_CS"/>
</dbReference>
<evidence type="ECO:0000313" key="15">
    <source>
        <dbReference type="Proteomes" id="UP000184035"/>
    </source>
</evidence>
<dbReference type="PIRSF" id="PIRSF001563">
    <property type="entry name" value="Folylpolyglu_synth"/>
    <property type="match status" value="1"/>
</dbReference>
<evidence type="ECO:0000256" key="7">
    <source>
        <dbReference type="ARBA" id="ARBA00022840"/>
    </source>
</evidence>
<dbReference type="Pfam" id="PF08245">
    <property type="entry name" value="Mur_ligase_M"/>
    <property type="match status" value="1"/>
</dbReference>
<dbReference type="AlphaFoldDB" id="A0A1M4WN12"/>
<dbReference type="Proteomes" id="UP000184035">
    <property type="component" value="Unassembled WGS sequence"/>
</dbReference>
<feature type="domain" description="Mur ligase C-terminal" evidence="12">
    <location>
        <begin position="304"/>
        <end position="423"/>
    </location>
</feature>
<dbReference type="EC" id="6.3.2.17" evidence="3"/>
<dbReference type="InterPro" id="IPR004101">
    <property type="entry name" value="Mur_ligase_C"/>
</dbReference>
<comment type="cofactor">
    <cofactor evidence="1">
        <name>Mg(2+)</name>
        <dbReference type="ChEBI" id="CHEBI:18420"/>
    </cofactor>
</comment>
<name>A0A1M4WN12_9CLOT</name>
<evidence type="ECO:0000256" key="3">
    <source>
        <dbReference type="ARBA" id="ARBA00013025"/>
    </source>
</evidence>
<dbReference type="GO" id="GO:0046872">
    <property type="term" value="F:metal ion binding"/>
    <property type="evidence" value="ECO:0007669"/>
    <property type="project" value="UniProtKB-KW"/>
</dbReference>
<evidence type="ECO:0000256" key="5">
    <source>
        <dbReference type="ARBA" id="ARBA00022723"/>
    </source>
</evidence>
<dbReference type="InterPro" id="IPR013221">
    <property type="entry name" value="Mur_ligase_cen"/>
</dbReference>
<dbReference type="GO" id="GO:0005524">
    <property type="term" value="F:ATP binding"/>
    <property type="evidence" value="ECO:0007669"/>
    <property type="project" value="UniProtKB-KW"/>
</dbReference>
<comment type="catalytic activity">
    <reaction evidence="10">
        <text>(6S)-5,6,7,8-tetrahydrofolyl-(gamma-L-Glu)(n) + L-glutamate + ATP = (6S)-5,6,7,8-tetrahydrofolyl-(gamma-L-Glu)(n+1) + ADP + phosphate + H(+)</text>
        <dbReference type="Rhea" id="RHEA:10580"/>
        <dbReference type="Rhea" id="RHEA-COMP:14738"/>
        <dbReference type="Rhea" id="RHEA-COMP:14740"/>
        <dbReference type="ChEBI" id="CHEBI:15378"/>
        <dbReference type="ChEBI" id="CHEBI:29985"/>
        <dbReference type="ChEBI" id="CHEBI:30616"/>
        <dbReference type="ChEBI" id="CHEBI:43474"/>
        <dbReference type="ChEBI" id="CHEBI:141005"/>
        <dbReference type="ChEBI" id="CHEBI:456216"/>
        <dbReference type="EC" id="6.3.2.17"/>
    </reaction>
</comment>
<evidence type="ECO:0000256" key="6">
    <source>
        <dbReference type="ARBA" id="ARBA00022741"/>
    </source>
</evidence>
<reference evidence="14 15" key="1">
    <citation type="submission" date="2016-11" db="EMBL/GenBank/DDBJ databases">
        <authorList>
            <person name="Jaros S."/>
            <person name="Januszkiewicz K."/>
            <person name="Wedrychowicz H."/>
        </authorList>
    </citation>
    <scope>NUCLEOTIDE SEQUENCE [LARGE SCALE GENOMIC DNA]</scope>
    <source>
        <strain evidence="14 15">DSM 2631</strain>
    </source>
</reference>
<keyword evidence="6 11" id="KW-0547">Nucleotide-binding</keyword>
<dbReference type="GO" id="GO:0008841">
    <property type="term" value="F:dihydrofolate synthase activity"/>
    <property type="evidence" value="ECO:0007669"/>
    <property type="project" value="TreeGrafter"/>
</dbReference>
<evidence type="ECO:0000256" key="1">
    <source>
        <dbReference type="ARBA" id="ARBA00001946"/>
    </source>
</evidence>
<evidence type="ECO:0000256" key="4">
    <source>
        <dbReference type="ARBA" id="ARBA00022598"/>
    </source>
</evidence>
<evidence type="ECO:0000256" key="10">
    <source>
        <dbReference type="ARBA" id="ARBA00047493"/>
    </source>
</evidence>
<keyword evidence="4 11" id="KW-0436">Ligase</keyword>
<protein>
    <recommendedName>
        <fullName evidence="3">tetrahydrofolate synthase</fullName>
        <ecNumber evidence="3">6.3.2.17</ecNumber>
    </recommendedName>
    <alternativeName>
        <fullName evidence="9">Tetrahydrofolylpolyglutamate synthase</fullName>
    </alternativeName>
</protein>
<dbReference type="GO" id="GO:0005737">
    <property type="term" value="C:cytoplasm"/>
    <property type="evidence" value="ECO:0007669"/>
    <property type="project" value="TreeGrafter"/>
</dbReference>
<dbReference type="NCBIfam" id="TIGR01499">
    <property type="entry name" value="folC"/>
    <property type="match status" value="1"/>
</dbReference>
<evidence type="ECO:0000256" key="9">
    <source>
        <dbReference type="ARBA" id="ARBA00030592"/>
    </source>
</evidence>
<keyword evidence="8" id="KW-0460">Magnesium</keyword>
<dbReference type="InterPro" id="IPR036565">
    <property type="entry name" value="Mur-like_cat_sf"/>
</dbReference>
<gene>
    <name evidence="14" type="ORF">SAMN05443638_1137</name>
</gene>
<keyword evidence="7 11" id="KW-0067">ATP-binding</keyword>
<dbReference type="SUPFAM" id="SSF53623">
    <property type="entry name" value="MurD-like peptide ligases, catalytic domain"/>
    <property type="match status" value="1"/>
</dbReference>
<evidence type="ECO:0000256" key="11">
    <source>
        <dbReference type="PIRNR" id="PIRNR001563"/>
    </source>
</evidence>
<dbReference type="PROSITE" id="PS01011">
    <property type="entry name" value="FOLYLPOLYGLU_SYNT_1"/>
    <property type="match status" value="1"/>
</dbReference>